<reference evidence="2" key="1">
    <citation type="submission" date="2023-03" db="EMBL/GenBank/DDBJ databases">
        <title>Massive genome expansion in bonnet fungi (Mycena s.s.) driven by repeated elements and novel gene families across ecological guilds.</title>
        <authorList>
            <consortium name="Lawrence Berkeley National Laboratory"/>
            <person name="Harder C.B."/>
            <person name="Miyauchi S."/>
            <person name="Viragh M."/>
            <person name="Kuo A."/>
            <person name="Thoen E."/>
            <person name="Andreopoulos B."/>
            <person name="Lu D."/>
            <person name="Skrede I."/>
            <person name="Drula E."/>
            <person name="Henrissat B."/>
            <person name="Morin E."/>
            <person name="Kohler A."/>
            <person name="Barry K."/>
            <person name="LaButti K."/>
            <person name="Morin E."/>
            <person name="Salamov A."/>
            <person name="Lipzen A."/>
            <person name="Mereny Z."/>
            <person name="Hegedus B."/>
            <person name="Baldrian P."/>
            <person name="Stursova M."/>
            <person name="Weitz H."/>
            <person name="Taylor A."/>
            <person name="Grigoriev I.V."/>
            <person name="Nagy L.G."/>
            <person name="Martin F."/>
            <person name="Kauserud H."/>
        </authorList>
    </citation>
    <scope>NUCLEOTIDE SEQUENCE</scope>
    <source>
        <strain evidence="2">CBHHK067</strain>
    </source>
</reference>
<accession>A0AAD7DJM1</accession>
<name>A0AAD7DJM1_MYCRO</name>
<dbReference type="EMBL" id="JARKIE010000046">
    <property type="protein sequence ID" value="KAJ7693311.1"/>
    <property type="molecule type" value="Genomic_DNA"/>
</dbReference>
<dbReference type="PANTHER" id="PTHR48125">
    <property type="entry name" value="LP07818P1"/>
    <property type="match status" value="1"/>
</dbReference>
<feature type="region of interest" description="Disordered" evidence="1">
    <location>
        <begin position="1"/>
        <end position="179"/>
    </location>
</feature>
<feature type="region of interest" description="Disordered" evidence="1">
    <location>
        <begin position="241"/>
        <end position="264"/>
    </location>
</feature>
<evidence type="ECO:0000313" key="3">
    <source>
        <dbReference type="Proteomes" id="UP001221757"/>
    </source>
</evidence>
<sequence>MTKGPPSDAAGPSRPSASQGPRYPMSGPGLPPQLPQHPGVQQAYYQNRPPEQQHYSQPEQQHYPPPPQTQWGNSWSPGYSNPQQQQQQPTYRSSNQRYAPAPVQQQAQYVAQPPYAAQPQQAPYVAQGGPQRTRFAEPYPHSKAVPKVQLQTPPIVPSQAPAPPPPPPPVSPPPPPPPKYRHWDKVIKDFLTRLGLKQALSGFELDMLVMNVDFERANVPEALTELLQGILLLRKGDVPTTPEQNRPLDDRKLDYVHTPNPSSQTSITKSISAFLADNRAKNDASNRAEFLHSLAEKRKRVDDEVPDVSSCARTDAKPVDRDVQMKYDIAKNSDGPLRRTTRLKTKAPEAPAPAPATSPTSTRPKTKSMARELKKAASPVVVKAEPDAKPPALHLHSGLDQRVGNIETHFSVRYVPAQPDSLLARLQFLEDHIVQLERDYPPWAALHFNQPNRGWPPPPRATPIIVPPHLRSGVSAAGAVPPPKVVGGVKTKNTGSSLQRAVMDQLAMKEARSDLAGNR</sequence>
<feature type="region of interest" description="Disordered" evidence="1">
    <location>
        <begin position="333"/>
        <end position="368"/>
    </location>
</feature>
<proteinExistence type="predicted"/>
<dbReference type="PANTHER" id="PTHR48125:SF10">
    <property type="entry name" value="OS12G0136300 PROTEIN"/>
    <property type="match status" value="1"/>
</dbReference>
<gene>
    <name evidence="2" type="ORF">B0H17DRAFT_1059704</name>
</gene>
<evidence type="ECO:0000256" key="1">
    <source>
        <dbReference type="SAM" id="MobiDB-lite"/>
    </source>
</evidence>
<dbReference type="AlphaFoldDB" id="A0AAD7DJM1"/>
<feature type="compositionally biased region" description="Low complexity" evidence="1">
    <location>
        <begin position="98"/>
        <end position="131"/>
    </location>
</feature>
<feature type="compositionally biased region" description="Polar residues" evidence="1">
    <location>
        <begin position="71"/>
        <end position="82"/>
    </location>
</feature>
<feature type="compositionally biased region" description="Pro residues" evidence="1">
    <location>
        <begin position="154"/>
        <end position="178"/>
    </location>
</feature>
<feature type="compositionally biased region" description="Basic and acidic residues" evidence="1">
    <location>
        <begin position="246"/>
        <end position="255"/>
    </location>
</feature>
<keyword evidence="3" id="KW-1185">Reference proteome</keyword>
<evidence type="ECO:0000313" key="2">
    <source>
        <dbReference type="EMBL" id="KAJ7693311.1"/>
    </source>
</evidence>
<dbReference type="Proteomes" id="UP001221757">
    <property type="component" value="Unassembled WGS sequence"/>
</dbReference>
<protein>
    <submittedName>
        <fullName evidence="2">Uncharacterized protein</fullName>
    </submittedName>
</protein>
<comment type="caution">
    <text evidence="2">The sequence shown here is derived from an EMBL/GenBank/DDBJ whole genome shotgun (WGS) entry which is preliminary data.</text>
</comment>
<organism evidence="2 3">
    <name type="scientific">Mycena rosella</name>
    <name type="common">Pink bonnet</name>
    <name type="synonym">Agaricus rosellus</name>
    <dbReference type="NCBI Taxonomy" id="1033263"/>
    <lineage>
        <taxon>Eukaryota</taxon>
        <taxon>Fungi</taxon>
        <taxon>Dikarya</taxon>
        <taxon>Basidiomycota</taxon>
        <taxon>Agaricomycotina</taxon>
        <taxon>Agaricomycetes</taxon>
        <taxon>Agaricomycetidae</taxon>
        <taxon>Agaricales</taxon>
        <taxon>Marasmiineae</taxon>
        <taxon>Mycenaceae</taxon>
        <taxon>Mycena</taxon>
    </lineage>
</organism>
<feature type="compositionally biased region" description="Low complexity" evidence="1">
    <location>
        <begin position="49"/>
        <end position="62"/>
    </location>
</feature>